<dbReference type="Proteomes" id="UP001163152">
    <property type="component" value="Chromosome"/>
</dbReference>
<sequence length="138" mass="15933">MFGTFQQSNLRIELNASEQQIRDSLLCPAQFQQWLFPQTFSTGLPDRLHQGLVFTSWIGPVPIQHQVDHVNSNSLRFLMSKGIDGFHEWYWGDGWLQSSLEGVSLLPLNLGQTLSLLRLRQFLAMQQDNADRRVRFMG</sequence>
<reference evidence="1" key="1">
    <citation type="submission" date="2022-12" db="EMBL/GenBank/DDBJ databases">
        <title>Polyphasic identification of a Novel Hot-Spring Cyanobacterium Ocullathermofonsia sinensis gen nov. sp. nov. and Genomic Insights on its Adaptations to the Thermal Habitat.</title>
        <authorList>
            <person name="Daroch M."/>
            <person name="Tang J."/>
            <person name="Jiang Y."/>
        </authorList>
    </citation>
    <scope>NUCLEOTIDE SEQUENCE</scope>
    <source>
        <strain evidence="1">PKUAC-SCTA174</strain>
    </source>
</reference>
<proteinExistence type="predicted"/>
<dbReference type="EMBL" id="CP113797">
    <property type="protein sequence ID" value="WAL62919.1"/>
    <property type="molecule type" value="Genomic_DNA"/>
</dbReference>
<protein>
    <submittedName>
        <fullName evidence="1">Uncharacterized protein</fullName>
    </submittedName>
</protein>
<dbReference type="RefSeq" id="WP_268613253.1">
    <property type="nucleotide sequence ID" value="NZ_CP113797.1"/>
</dbReference>
<accession>A0A9E8ZGC1</accession>
<keyword evidence="2" id="KW-1185">Reference proteome</keyword>
<dbReference type="KEGG" id="tsin:OXH18_24810"/>
<organism evidence="1 2">
    <name type="scientific">Thermocoleostomius sinensis A174</name>
    <dbReference type="NCBI Taxonomy" id="2016057"/>
    <lineage>
        <taxon>Bacteria</taxon>
        <taxon>Bacillati</taxon>
        <taxon>Cyanobacteriota</taxon>
        <taxon>Cyanophyceae</taxon>
        <taxon>Oculatellales</taxon>
        <taxon>Oculatellaceae</taxon>
        <taxon>Thermocoleostomius</taxon>
    </lineage>
</organism>
<dbReference type="AlphaFoldDB" id="A0A9E8ZGC1"/>
<gene>
    <name evidence="1" type="ORF">OXH18_24810</name>
</gene>
<name>A0A9E8ZGC1_9CYAN</name>
<evidence type="ECO:0000313" key="2">
    <source>
        <dbReference type="Proteomes" id="UP001163152"/>
    </source>
</evidence>
<evidence type="ECO:0000313" key="1">
    <source>
        <dbReference type="EMBL" id="WAL62919.1"/>
    </source>
</evidence>